<feature type="transmembrane region" description="Helical" evidence="1">
    <location>
        <begin position="245"/>
        <end position="261"/>
    </location>
</feature>
<reference evidence="2 3" key="1">
    <citation type="submission" date="2018-07" db="EMBL/GenBank/DDBJ databases">
        <title>Genome analysis of Larkinella rosea.</title>
        <authorList>
            <person name="Zhou Z."/>
            <person name="Wang G."/>
        </authorList>
    </citation>
    <scope>NUCLEOTIDE SEQUENCE [LARGE SCALE GENOMIC DNA]</scope>
    <source>
        <strain evidence="3">zzj9</strain>
    </source>
</reference>
<accession>A0A368JNJ2</accession>
<feature type="transmembrane region" description="Helical" evidence="1">
    <location>
        <begin position="349"/>
        <end position="366"/>
    </location>
</feature>
<evidence type="ECO:0000313" key="2">
    <source>
        <dbReference type="EMBL" id="RCR68855.1"/>
    </source>
</evidence>
<feature type="transmembrane region" description="Helical" evidence="1">
    <location>
        <begin position="120"/>
        <end position="136"/>
    </location>
</feature>
<dbReference type="EMBL" id="QOWE01000011">
    <property type="protein sequence ID" value="RCR68855.1"/>
    <property type="molecule type" value="Genomic_DNA"/>
</dbReference>
<comment type="caution">
    <text evidence="2">The sequence shown here is derived from an EMBL/GenBank/DDBJ whole genome shotgun (WGS) entry which is preliminary data.</text>
</comment>
<feature type="transmembrane region" description="Helical" evidence="1">
    <location>
        <begin position="142"/>
        <end position="163"/>
    </location>
</feature>
<feature type="transmembrane region" description="Helical" evidence="1">
    <location>
        <begin position="170"/>
        <end position="198"/>
    </location>
</feature>
<dbReference type="OrthoDB" id="910687at2"/>
<feature type="transmembrane region" description="Helical" evidence="1">
    <location>
        <begin position="373"/>
        <end position="393"/>
    </location>
</feature>
<sequence length="573" mass="65781">MRIISFKNTPLFQWLSVLILLFPVLFYSSILIPSLANFPFYDDFFWYNKLILQAHNQPLLTQLELITRQHSDHRLIFLKGSALLMASLGPFDFRWPILLTNGIFFLFSAHLVISIYRVTRFWLFAVPCVFILYQFLPYTVVFSYGLQTLGVLLFLYFAFFYVWKTDRLAYIVTGVSAILCVLTNTNGLILLPILAVLYSLTHRFRAALLYGFFTLLAFGTYFLGNYKWNAGTIKVENTENGLAQYFLFLVELLGSVSNTSLVFGHTLAIALGSLMLLFIGWAIVKQIDQVDWKHWYISPVSKPADARRHLILTAVCMLGFLLFSCLLLTYKRFGGTTLSNNIVPHYRQYSSFTLCFCYLAGLLLIARPRLEWIYVLSCSLLALLINVFSYLYIHQDLRFYTLSLRADTYNWQENRSILFFPPVEGDKAWRTITNEMALSYQKHLIAAPPAPIRASTVSGVLPATVSQVYDGLAVTLTDSMQNIPYLRNAFIVLRNNQHAFYFPFINQVNAPGAILRKQAVVNQSGYAVISRYIPNFVLPPGTYQTFLFDETQQTMQRLGARVEIPHRESTTNY</sequence>
<feature type="transmembrane region" description="Helical" evidence="1">
    <location>
        <begin position="310"/>
        <end position="329"/>
    </location>
</feature>
<dbReference type="AlphaFoldDB" id="A0A368JNJ2"/>
<keyword evidence="1" id="KW-0472">Membrane</keyword>
<organism evidence="2 3">
    <name type="scientific">Larkinella punicea</name>
    <dbReference type="NCBI Taxonomy" id="2315727"/>
    <lineage>
        <taxon>Bacteria</taxon>
        <taxon>Pseudomonadati</taxon>
        <taxon>Bacteroidota</taxon>
        <taxon>Cytophagia</taxon>
        <taxon>Cytophagales</taxon>
        <taxon>Spirosomataceae</taxon>
        <taxon>Larkinella</taxon>
    </lineage>
</organism>
<evidence type="ECO:0000313" key="3">
    <source>
        <dbReference type="Proteomes" id="UP000253383"/>
    </source>
</evidence>
<name>A0A368JNJ2_9BACT</name>
<feature type="transmembrane region" description="Helical" evidence="1">
    <location>
        <begin position="12"/>
        <end position="36"/>
    </location>
</feature>
<gene>
    <name evidence="2" type="ORF">DUE52_15355</name>
</gene>
<keyword evidence="1" id="KW-0812">Transmembrane</keyword>
<evidence type="ECO:0000256" key="1">
    <source>
        <dbReference type="SAM" id="Phobius"/>
    </source>
</evidence>
<feature type="transmembrane region" description="Helical" evidence="1">
    <location>
        <begin position="267"/>
        <end position="284"/>
    </location>
</feature>
<feature type="transmembrane region" description="Helical" evidence="1">
    <location>
        <begin position="204"/>
        <end position="224"/>
    </location>
</feature>
<dbReference type="Proteomes" id="UP000253383">
    <property type="component" value="Unassembled WGS sequence"/>
</dbReference>
<keyword evidence="1" id="KW-1133">Transmembrane helix</keyword>
<protein>
    <recommendedName>
        <fullName evidence="4">Glycosyltransferase RgtA/B/C/D-like domain-containing protein</fullName>
    </recommendedName>
</protein>
<dbReference type="RefSeq" id="WP_114406904.1">
    <property type="nucleotide sequence ID" value="NZ_QOWE01000011.1"/>
</dbReference>
<proteinExistence type="predicted"/>
<feature type="transmembrane region" description="Helical" evidence="1">
    <location>
        <begin position="93"/>
        <end position="113"/>
    </location>
</feature>
<keyword evidence="3" id="KW-1185">Reference proteome</keyword>
<evidence type="ECO:0008006" key="4">
    <source>
        <dbReference type="Google" id="ProtNLM"/>
    </source>
</evidence>